<organism evidence="10 11">
    <name type="scientific">Micromonospora siamensis</name>
    <dbReference type="NCBI Taxonomy" id="299152"/>
    <lineage>
        <taxon>Bacteria</taxon>
        <taxon>Bacillati</taxon>
        <taxon>Actinomycetota</taxon>
        <taxon>Actinomycetes</taxon>
        <taxon>Micromonosporales</taxon>
        <taxon>Micromonosporaceae</taxon>
        <taxon>Micromonospora</taxon>
    </lineage>
</organism>
<feature type="transmembrane region" description="Helical" evidence="9">
    <location>
        <begin position="20"/>
        <end position="37"/>
    </location>
</feature>
<dbReference type="RefSeq" id="WP_088970018.1">
    <property type="nucleotide sequence ID" value="NZ_JBHLYF010000042.1"/>
</dbReference>
<feature type="transmembrane region" description="Helical" evidence="9">
    <location>
        <begin position="192"/>
        <end position="216"/>
    </location>
</feature>
<sequence length="531" mass="53173">MTPVLAAPAEPLTNAGNTQLIIAALLGIAAVVLLIAWGKVHPFLSLILGAAVLGVVAGVTPDKIVTSFSGGVGSTVGGVGLLIALGAMIGGMLAESGGADSIVERVVARVSGGALPWAMAGVAALIGLPLFFEVGVVLLVPIVLLVSRRVDVPLMKIGIPALAGLSVLHGLVPPHPGPLVAIDALGANLGQTLALGLLVAIPTVIIAGPVFGNFIARYVPATAPEALLPTRRPLTVAGRRTGGAADAGRSTSVGTADVGPATGRAADTRPTTPGRGPVDDDGDLVTSDDLVNPGTGHPGEPIAEETRPRRAPALWAAVVTVLLPVVLMLLRAIGELTLAEDTGGRKALDIVGTPIVALLAGVIFAMIFLGYRTGFSRTQVSGFLGGSLPAIAGILLIVAAGGGFKQVLVDAGVGNLVADAAKDANLSPLLLGWLVAVGIRVATGSATVATITAAGIVSPLAATLQGPEVALLALAVGCGSLFFSHVNDAGFWLVKEYFGLTVGQTIKSWSVMETIISVVGFAGVMLLDLIL</sequence>
<evidence type="ECO:0000256" key="1">
    <source>
        <dbReference type="ARBA" id="ARBA00004651"/>
    </source>
</evidence>
<name>A0A1C5HHE9_9ACTN</name>
<keyword evidence="3" id="KW-1003">Cell membrane</keyword>
<evidence type="ECO:0000256" key="2">
    <source>
        <dbReference type="ARBA" id="ARBA00022448"/>
    </source>
</evidence>
<keyword evidence="4 9" id="KW-0812">Transmembrane</keyword>
<evidence type="ECO:0000256" key="9">
    <source>
        <dbReference type="SAM" id="Phobius"/>
    </source>
</evidence>
<keyword evidence="2" id="KW-0813">Transport</keyword>
<feature type="transmembrane region" description="Helical" evidence="9">
    <location>
        <begin position="154"/>
        <end position="172"/>
    </location>
</feature>
<dbReference type="GO" id="GO:0015128">
    <property type="term" value="F:gluconate transmembrane transporter activity"/>
    <property type="evidence" value="ECO:0007669"/>
    <property type="project" value="InterPro"/>
</dbReference>
<evidence type="ECO:0000313" key="10">
    <source>
        <dbReference type="EMBL" id="SCG45404.1"/>
    </source>
</evidence>
<evidence type="ECO:0000313" key="11">
    <source>
        <dbReference type="Proteomes" id="UP000198210"/>
    </source>
</evidence>
<dbReference type="InterPro" id="IPR003474">
    <property type="entry name" value="Glcn_transporter"/>
</dbReference>
<feature type="region of interest" description="Disordered" evidence="8">
    <location>
        <begin position="239"/>
        <end position="306"/>
    </location>
</feature>
<comment type="subcellular location">
    <subcellularLocation>
        <location evidence="1">Cell membrane</location>
        <topology evidence="1">Multi-pass membrane protein</topology>
    </subcellularLocation>
</comment>
<feature type="transmembrane region" description="Helical" evidence="9">
    <location>
        <begin position="469"/>
        <end position="486"/>
    </location>
</feature>
<gene>
    <name evidence="10" type="ORF">GA0074704_1732</name>
</gene>
<evidence type="ECO:0000256" key="3">
    <source>
        <dbReference type="ARBA" id="ARBA00022475"/>
    </source>
</evidence>
<feature type="transmembrane region" description="Helical" evidence="9">
    <location>
        <begin position="114"/>
        <end position="147"/>
    </location>
</feature>
<keyword evidence="6 9" id="KW-0472">Membrane</keyword>
<dbReference type="GO" id="GO:0005886">
    <property type="term" value="C:plasma membrane"/>
    <property type="evidence" value="ECO:0007669"/>
    <property type="project" value="UniProtKB-SubCell"/>
</dbReference>
<dbReference type="Pfam" id="PF02447">
    <property type="entry name" value="GntP_permease"/>
    <property type="match status" value="2"/>
</dbReference>
<accession>A0A1C5HHE9</accession>
<dbReference type="EMBL" id="LT607751">
    <property type="protein sequence ID" value="SCG45404.1"/>
    <property type="molecule type" value="Genomic_DNA"/>
</dbReference>
<feature type="transmembrane region" description="Helical" evidence="9">
    <location>
        <begin position="383"/>
        <end position="404"/>
    </location>
</feature>
<evidence type="ECO:0000256" key="7">
    <source>
        <dbReference type="ARBA" id="ARBA00049663"/>
    </source>
</evidence>
<evidence type="ECO:0000256" key="8">
    <source>
        <dbReference type="SAM" id="MobiDB-lite"/>
    </source>
</evidence>
<dbReference type="PANTHER" id="PTHR30354">
    <property type="entry name" value="GNT FAMILY GLUCONATE TRANSPORTER"/>
    <property type="match status" value="1"/>
</dbReference>
<feature type="transmembrane region" description="Helical" evidence="9">
    <location>
        <begin position="350"/>
        <end position="371"/>
    </location>
</feature>
<proteinExistence type="inferred from homology"/>
<dbReference type="Proteomes" id="UP000198210">
    <property type="component" value="Chromosome I"/>
</dbReference>
<feature type="transmembrane region" description="Helical" evidence="9">
    <location>
        <begin position="43"/>
        <end position="60"/>
    </location>
</feature>
<dbReference type="PANTHER" id="PTHR30354:SF22">
    <property type="entry name" value="HIGH-AFFINITY GLUCONATE TRANSPORTER"/>
    <property type="match status" value="1"/>
</dbReference>
<evidence type="ECO:0000256" key="6">
    <source>
        <dbReference type="ARBA" id="ARBA00023136"/>
    </source>
</evidence>
<keyword evidence="11" id="KW-1185">Reference proteome</keyword>
<feature type="transmembrane region" description="Helical" evidence="9">
    <location>
        <begin position="313"/>
        <end position="330"/>
    </location>
</feature>
<feature type="transmembrane region" description="Helical" evidence="9">
    <location>
        <begin position="72"/>
        <end position="94"/>
    </location>
</feature>
<feature type="transmembrane region" description="Helical" evidence="9">
    <location>
        <begin position="506"/>
        <end position="530"/>
    </location>
</feature>
<feature type="compositionally biased region" description="Low complexity" evidence="8">
    <location>
        <begin position="239"/>
        <end position="249"/>
    </location>
</feature>
<evidence type="ECO:0000256" key="4">
    <source>
        <dbReference type="ARBA" id="ARBA00022692"/>
    </source>
</evidence>
<dbReference type="AlphaFoldDB" id="A0A1C5HHE9"/>
<protein>
    <submittedName>
        <fullName evidence="10">Gluconate:H+ symporter, GntP family</fullName>
    </submittedName>
</protein>
<comment type="similarity">
    <text evidence="7">Belongs to the GntP permease family.</text>
</comment>
<keyword evidence="5 9" id="KW-1133">Transmembrane helix</keyword>
<evidence type="ECO:0000256" key="5">
    <source>
        <dbReference type="ARBA" id="ARBA00022989"/>
    </source>
</evidence>
<feature type="transmembrane region" description="Helical" evidence="9">
    <location>
        <begin position="430"/>
        <end position="457"/>
    </location>
</feature>
<reference evidence="10 11" key="1">
    <citation type="submission" date="2016-06" db="EMBL/GenBank/DDBJ databases">
        <authorList>
            <person name="Kjaerup R.B."/>
            <person name="Dalgaard T.S."/>
            <person name="Juul-Madsen H.R."/>
        </authorList>
    </citation>
    <scope>NUCLEOTIDE SEQUENCE [LARGE SCALE GENOMIC DNA]</scope>
    <source>
        <strain evidence="10 11">DSM 45097</strain>
    </source>
</reference>